<protein>
    <submittedName>
        <fullName evidence="1">Uncharacterized protein</fullName>
    </submittedName>
</protein>
<dbReference type="Proteomes" id="UP001589734">
    <property type="component" value="Unassembled WGS sequence"/>
</dbReference>
<comment type="caution">
    <text evidence="1">The sequence shown here is derived from an EMBL/GenBank/DDBJ whole genome shotgun (WGS) entry which is preliminary data.</text>
</comment>
<gene>
    <name evidence="1" type="ORF">ACFFLS_11890</name>
</gene>
<name>A0ABV6BUP8_9FLAO</name>
<organism evidence="1 2">
    <name type="scientific">Flavobacterium procerum</name>
    <dbReference type="NCBI Taxonomy" id="1455569"/>
    <lineage>
        <taxon>Bacteria</taxon>
        <taxon>Pseudomonadati</taxon>
        <taxon>Bacteroidota</taxon>
        <taxon>Flavobacteriia</taxon>
        <taxon>Flavobacteriales</taxon>
        <taxon>Flavobacteriaceae</taxon>
        <taxon>Flavobacterium</taxon>
    </lineage>
</organism>
<accession>A0ABV6BUP8</accession>
<evidence type="ECO:0000313" key="1">
    <source>
        <dbReference type="EMBL" id="MFC0077742.1"/>
    </source>
</evidence>
<reference evidence="1 2" key="1">
    <citation type="submission" date="2024-09" db="EMBL/GenBank/DDBJ databases">
        <authorList>
            <person name="Sun Q."/>
            <person name="Mori K."/>
        </authorList>
    </citation>
    <scope>NUCLEOTIDE SEQUENCE [LARGE SCALE GENOMIC DNA]</scope>
    <source>
        <strain evidence="1 2">CGMCC 1.12926</strain>
    </source>
</reference>
<keyword evidence="2" id="KW-1185">Reference proteome</keyword>
<evidence type="ECO:0000313" key="2">
    <source>
        <dbReference type="Proteomes" id="UP001589734"/>
    </source>
</evidence>
<dbReference type="RefSeq" id="WP_379689395.1">
    <property type="nucleotide sequence ID" value="NZ_JBHLYW010000009.1"/>
</dbReference>
<dbReference type="EMBL" id="JBHLYW010000009">
    <property type="protein sequence ID" value="MFC0077742.1"/>
    <property type="molecule type" value="Genomic_DNA"/>
</dbReference>
<proteinExistence type="predicted"/>
<sequence length="685" mass="74341">MSFQVQAQKISLKKIMKSGEKVARNVGRTVEKGVRDLNKTTGIAIHDLAKTTGKAAEDTRKTIEKGLADASRESGRAGKNIVAETGRVGNNTVDIFKALEKFTEKNIDGTLDLAKSTEQRIREGKLLDAVFHVALDPLTTQEEAAFLATQQSGYLNTAGAVAAGVYGGPGGSAAYAAWQTYRISGGNAELALRAGIISGLSSAALKGIGEIDASQTIEMIEKSALAGAVGGLAIAASGGDEQDIKNGFILGGGMVLIQDIYKNYTKHPLDPSPATGEPYCTSPFDKESCAILKSANRVENGKKVFDTSKLNRNASHVGTGANPDAPLKFGEKIPWSSDQSPLMRSAAKVPGMNAMGLFHDKLVVSWAISENIGNQLTIYPAMLFTYMGTDGGLTAKIAEVNAENSQSYTQSRNSEKLDAKTADEQPVTNTLTITDNQGRNYTIMNNTVYNSWGQKIETQNLPNEVLVKITQAQPSKPPVSVMYDFSNPGPKLAQIPADIPCGFNGRTDAYVALPSLEFGKKYLNNKDWEDYGMKKMLTSKHRSAPIGSIIYARNIENGALVRTYVIGKLSQLEIDSGATIVLSDPARQQLGINGDTFWVETDYEDIGVETLTFKQGERRKIAFDNLRNGKWTLRIFDDFKTLYTLKDYQNTLEINLPIGQYGFDLVDESPLQTYREYSGILVVMP</sequence>